<dbReference type="InterPro" id="IPR009723">
    <property type="entry name" value="Pop1_N"/>
</dbReference>
<name>A0A179H9W7_PURLI</name>
<evidence type="ECO:0000256" key="1">
    <source>
        <dbReference type="ARBA" id="ARBA00004123"/>
    </source>
</evidence>
<feature type="domain" description="Pop1 N-terminal" evidence="5">
    <location>
        <begin position="69"/>
        <end position="281"/>
    </location>
</feature>
<keyword evidence="13" id="KW-1185">Reference proteome</keyword>
<dbReference type="EMBL" id="LCWV01000008">
    <property type="protein sequence ID" value="PWI71069.1"/>
    <property type="molecule type" value="Genomic_DNA"/>
</dbReference>
<dbReference type="EMBL" id="LSBH01000001">
    <property type="protein sequence ID" value="OAQ86410.1"/>
    <property type="molecule type" value="Genomic_DNA"/>
</dbReference>
<evidence type="ECO:0000313" key="9">
    <source>
        <dbReference type="EMBL" id="OAQ86410.1"/>
    </source>
</evidence>
<feature type="compositionally biased region" description="Polar residues" evidence="4">
    <location>
        <begin position="86"/>
        <end position="95"/>
    </location>
</feature>
<dbReference type="GO" id="GO:0001682">
    <property type="term" value="P:tRNA 5'-leader removal"/>
    <property type="evidence" value="ECO:0007669"/>
    <property type="project" value="InterPro"/>
</dbReference>
<reference evidence="8 13" key="5">
    <citation type="journal article" date="2024" name="Microbiol. Resour. Announc.">
        <title>Genome annotations for the ascomycete fungi Trichoderma harzianum, Trichoderma aggressivum, and Purpureocillium lilacinum.</title>
        <authorList>
            <person name="Beijen E.P.W."/>
            <person name="Ohm R.A."/>
        </authorList>
    </citation>
    <scope>NUCLEOTIDE SEQUENCE [LARGE SCALE GENOMIC DNA]</scope>
    <source>
        <strain evidence="8 13">CBS 150709</strain>
    </source>
</reference>
<evidence type="ECO:0000313" key="11">
    <source>
        <dbReference type="Proteomes" id="UP000078240"/>
    </source>
</evidence>
<dbReference type="Proteomes" id="UP001287286">
    <property type="component" value="Unassembled WGS sequence"/>
</dbReference>
<reference evidence="10" key="1">
    <citation type="submission" date="2015-05" db="EMBL/GenBank/DDBJ databases">
        <authorList>
            <person name="Wang D.B."/>
            <person name="Wang M."/>
        </authorList>
    </citation>
    <scope>NUCLEOTIDE SEQUENCE</scope>
    <source>
        <strain evidence="10">36-1</strain>
    </source>
</reference>
<reference evidence="8" key="4">
    <citation type="submission" date="2023-11" db="EMBL/GenBank/DDBJ databases">
        <authorList>
            <person name="Beijen E."/>
            <person name="Ohm R.A."/>
        </authorList>
    </citation>
    <scope>NUCLEOTIDE SEQUENCE</scope>
    <source>
        <strain evidence="8">CBS 150709</strain>
    </source>
</reference>
<evidence type="ECO:0000256" key="3">
    <source>
        <dbReference type="ARBA" id="ARBA00023242"/>
    </source>
</evidence>
<keyword evidence="3" id="KW-0539">Nucleus</keyword>
<evidence type="ECO:0000313" key="12">
    <source>
        <dbReference type="Proteomes" id="UP000245956"/>
    </source>
</evidence>
<evidence type="ECO:0000256" key="2">
    <source>
        <dbReference type="ARBA" id="ARBA00022694"/>
    </source>
</evidence>
<feature type="domain" description="POP1 C-terminal" evidence="7">
    <location>
        <begin position="731"/>
        <end position="909"/>
    </location>
</feature>
<evidence type="ECO:0000313" key="13">
    <source>
        <dbReference type="Proteomes" id="UP001287286"/>
    </source>
</evidence>
<dbReference type="InterPro" id="IPR039182">
    <property type="entry name" value="Pop1"/>
</dbReference>
<dbReference type="Pfam" id="PF08170">
    <property type="entry name" value="POPLD"/>
    <property type="match status" value="1"/>
</dbReference>
<sequence>MGPKTSGGGRGGSTSFDVASARRKGASPAANGRSDAIHQKRTKLHAARNVPAQPADAALKDGELDLQAFIAAREFEIKSLEQSMATSKAVSTSRAFQKVPRGLRRRTASHNPKRVPRRLRARAKKEMAEDNTPVVEPRRRKPRTTKARIRAETAKRIGLLAARKRREKLKQAADLSRDGKAAEITGVVGRKPRPKIRRNQLNEPPKPHAKFRRRQINKTWLPTHLWHAKRARMTEPKDPLWRFAVPLTPNEKIYRPTHRSQGERGTMIWDMSYMSTIGLYGNATGIERVLKRVGILEESCWNERGRRWRLGTRTWCGMLSKSVGDSRRQMCPATVLWNPQTPESSDGEDSKRKQRQIFLRVHPSAFLELFNELLRLTKMENPRLYIEDLRFEIGSIELTGPASTEALLAVLTPYSTKDNPKSAHGTLFESLKGLTNPATLPANTLLNFSVQDPRLRYPPRKLQVPADNQAQTTLLETAANWPADTGLEPSALFDRDTRHAASNLPTQKSINRRKGNAAPGSFLKPTKGDPPIPVILMASRPPSVTHSQGTWTLLAPWKCILPLWYGLVHVPLISGLNPRFGGLDEAMQVAFERGLPWFPAEYITTDAGVEWELAQRQKRKKEWERRPKSKRTEWSSLNLGAGRKGEVGDGLACDFELLFGLSKAQHEEPTPSDAVVAEGDVMDIDRDEPLASRSDIGTHPLKLLRHTSKATFDGLIASPMTSMETPNATMNVKISLVARGVVSTCARIYRLPSTPSRVASSATAEVPSTLPPNNPHAVALPHDLRNQWLALADGHSAKRLQGSKRPWPTNMEARKRRLAGELIKPHIPYPLEAPNLRDVGCHPLVPDADDLIGFVTAGSYCLTDGRGAAMGSIAVSKVLADVRDNKKEGRLCIVRNAGENVGWLARWDVL</sequence>
<evidence type="ECO:0000313" key="8">
    <source>
        <dbReference type="EMBL" id="KAK4088420.1"/>
    </source>
</evidence>
<dbReference type="PANTHER" id="PTHR22731">
    <property type="entry name" value="RIBONUCLEASES P/MRP PROTEIN SUBUNIT POP1"/>
    <property type="match status" value="1"/>
</dbReference>
<dbReference type="InterPro" id="IPR055079">
    <property type="entry name" value="POP1_C"/>
</dbReference>
<feature type="compositionally biased region" description="Basic residues" evidence="4">
    <location>
        <begin position="101"/>
        <end position="123"/>
    </location>
</feature>
<dbReference type="Proteomes" id="UP000078240">
    <property type="component" value="Unassembled WGS sequence"/>
</dbReference>
<dbReference type="Proteomes" id="UP000245956">
    <property type="component" value="Unassembled WGS sequence"/>
</dbReference>
<evidence type="ECO:0000313" key="10">
    <source>
        <dbReference type="EMBL" id="PWI71069.1"/>
    </source>
</evidence>
<protein>
    <submittedName>
        <fullName evidence="9">Ribonuclease P complex subunit Pop1</fullName>
    </submittedName>
</protein>
<proteinExistence type="predicted"/>
<dbReference type="Pfam" id="PF06978">
    <property type="entry name" value="POP1_N"/>
    <property type="match status" value="1"/>
</dbReference>
<dbReference type="InterPro" id="IPR012590">
    <property type="entry name" value="POPLD_dom"/>
</dbReference>
<dbReference type="PANTHER" id="PTHR22731:SF3">
    <property type="entry name" value="RIBONUCLEASES P_MRP PROTEIN SUBUNIT POP1"/>
    <property type="match status" value="1"/>
</dbReference>
<evidence type="ECO:0000259" key="5">
    <source>
        <dbReference type="Pfam" id="PF06978"/>
    </source>
</evidence>
<reference evidence="10 12" key="2">
    <citation type="journal article" date="2016" name="Front. Microbiol.">
        <title>Genome and transcriptome sequences reveal the specific parasitism of the nematophagous Purpureocillium lilacinum 36-1.</title>
        <authorList>
            <person name="Xie J."/>
            <person name="Li S."/>
            <person name="Mo C."/>
            <person name="Xiao X."/>
            <person name="Peng D."/>
            <person name="Wang G."/>
            <person name="Xiao Y."/>
        </authorList>
    </citation>
    <scope>NUCLEOTIDE SEQUENCE [LARGE SCALE GENOMIC DNA]</scope>
    <source>
        <strain evidence="10 12">36-1</strain>
    </source>
</reference>
<accession>A0A179H9W7</accession>
<reference evidence="9 11" key="3">
    <citation type="submission" date="2016-01" db="EMBL/GenBank/DDBJ databases">
        <title>Biosynthesis of antibiotic leucinostatins and their inhibition on Phytophthora in bio-control Purpureocillium lilacinum.</title>
        <authorList>
            <person name="Wang G."/>
            <person name="Liu Z."/>
            <person name="Lin R."/>
            <person name="Li E."/>
            <person name="Mao Z."/>
            <person name="Ling J."/>
            <person name="Yin W."/>
            <person name="Xie B."/>
        </authorList>
    </citation>
    <scope>NUCLEOTIDE SEQUENCE [LARGE SCALE GENOMIC DNA]</scope>
    <source>
        <strain evidence="9">PLBJ-1</strain>
    </source>
</reference>
<comment type="caution">
    <text evidence="9">The sequence shown here is derived from an EMBL/GenBank/DDBJ whole genome shotgun (WGS) entry which is preliminary data.</text>
</comment>
<feature type="compositionally biased region" description="Gly residues" evidence="4">
    <location>
        <begin position="1"/>
        <end position="12"/>
    </location>
</feature>
<dbReference type="Pfam" id="PF22770">
    <property type="entry name" value="POP1_C"/>
    <property type="match status" value="1"/>
</dbReference>
<feature type="region of interest" description="Disordered" evidence="4">
    <location>
        <begin position="1"/>
        <end position="55"/>
    </location>
</feature>
<evidence type="ECO:0000256" key="4">
    <source>
        <dbReference type="SAM" id="MobiDB-lite"/>
    </source>
</evidence>
<dbReference type="GO" id="GO:0000172">
    <property type="term" value="C:ribonuclease MRP complex"/>
    <property type="evidence" value="ECO:0007669"/>
    <property type="project" value="InterPro"/>
</dbReference>
<dbReference type="AlphaFoldDB" id="A0A179H9W7"/>
<evidence type="ECO:0000259" key="7">
    <source>
        <dbReference type="Pfam" id="PF22770"/>
    </source>
</evidence>
<comment type="subcellular location">
    <subcellularLocation>
        <location evidence="1">Nucleus</location>
    </subcellularLocation>
</comment>
<feature type="region of interest" description="Disordered" evidence="4">
    <location>
        <begin position="86"/>
        <end position="146"/>
    </location>
</feature>
<feature type="domain" description="POPLD" evidence="6">
    <location>
        <begin position="550"/>
        <end position="654"/>
    </location>
</feature>
<organism evidence="9 11">
    <name type="scientific">Purpureocillium lilacinum</name>
    <name type="common">Paecilomyces lilacinus</name>
    <dbReference type="NCBI Taxonomy" id="33203"/>
    <lineage>
        <taxon>Eukaryota</taxon>
        <taxon>Fungi</taxon>
        <taxon>Dikarya</taxon>
        <taxon>Ascomycota</taxon>
        <taxon>Pezizomycotina</taxon>
        <taxon>Sordariomycetes</taxon>
        <taxon>Hypocreomycetidae</taxon>
        <taxon>Hypocreales</taxon>
        <taxon>Ophiocordycipitaceae</taxon>
        <taxon>Purpureocillium</taxon>
    </lineage>
</organism>
<dbReference type="GO" id="GO:0005655">
    <property type="term" value="C:nucleolar ribonuclease P complex"/>
    <property type="evidence" value="ECO:0007669"/>
    <property type="project" value="InterPro"/>
</dbReference>
<keyword evidence="2" id="KW-0819">tRNA processing</keyword>
<dbReference type="EMBL" id="JAWRVI010000025">
    <property type="protein sequence ID" value="KAK4088420.1"/>
    <property type="molecule type" value="Genomic_DNA"/>
</dbReference>
<gene>
    <name evidence="10" type="ORF">PCL_12437</name>
    <name evidence="8" type="ORF">Purlil1_7299</name>
    <name evidence="9" type="ORF">VFPBJ_00450</name>
</gene>
<evidence type="ECO:0000259" key="6">
    <source>
        <dbReference type="Pfam" id="PF08170"/>
    </source>
</evidence>